<name>A0A0S4JJM5_BODSA</name>
<feature type="domain" description="Tc1-like transposase DDE" evidence="1">
    <location>
        <begin position="173"/>
        <end position="304"/>
    </location>
</feature>
<dbReference type="AlphaFoldDB" id="A0A0S4JJM5"/>
<keyword evidence="3" id="KW-1185">Reference proteome</keyword>
<dbReference type="EMBL" id="CYKH01001751">
    <property type="protein sequence ID" value="CUG89611.1"/>
    <property type="molecule type" value="Genomic_DNA"/>
</dbReference>
<dbReference type="InterPro" id="IPR036397">
    <property type="entry name" value="RNaseH_sf"/>
</dbReference>
<dbReference type="PANTHER" id="PTHR23022:SF135">
    <property type="entry name" value="SI:DKEY-77F5.3"/>
    <property type="match status" value="1"/>
</dbReference>
<evidence type="ECO:0000313" key="3">
    <source>
        <dbReference type="Proteomes" id="UP000051952"/>
    </source>
</evidence>
<dbReference type="GO" id="GO:0003676">
    <property type="term" value="F:nucleic acid binding"/>
    <property type="evidence" value="ECO:0007669"/>
    <property type="project" value="InterPro"/>
</dbReference>
<dbReference type="Pfam" id="PF13358">
    <property type="entry name" value="DDE_3"/>
    <property type="match status" value="1"/>
</dbReference>
<reference evidence="3" key="1">
    <citation type="submission" date="2015-09" db="EMBL/GenBank/DDBJ databases">
        <authorList>
            <consortium name="Pathogen Informatics"/>
        </authorList>
    </citation>
    <scope>NUCLEOTIDE SEQUENCE [LARGE SCALE GENOMIC DNA]</scope>
    <source>
        <strain evidence="3">Lake Konstanz</strain>
    </source>
</reference>
<gene>
    <name evidence="2" type="ORF">BSAL_22335c</name>
</gene>
<dbReference type="Gene3D" id="3.30.420.10">
    <property type="entry name" value="Ribonuclease H-like superfamily/Ribonuclease H"/>
    <property type="match status" value="1"/>
</dbReference>
<accession>A0A0S4JJM5</accession>
<dbReference type="VEuPathDB" id="TriTrypDB:BSAL_22335c"/>
<dbReference type="OrthoDB" id="10006939at2759"/>
<dbReference type="Proteomes" id="UP000051952">
    <property type="component" value="Unassembled WGS sequence"/>
</dbReference>
<proteinExistence type="predicted"/>
<evidence type="ECO:0000313" key="2">
    <source>
        <dbReference type="EMBL" id="CUG89611.1"/>
    </source>
</evidence>
<dbReference type="InterPro" id="IPR038717">
    <property type="entry name" value="Tc1-like_DDE_dom"/>
</dbReference>
<sequence>MPPKVTRPKAFSWAKGQGKLTPTARGIIYGMHLSSQTAANIAAMMCVTVKTVYQTIKSMEAELNGRKDQETPSDSDDDVPTCAQHVQQRRELIDEFMLEKKENGHYEMKTARDVRKRLRDTSGELISLRTIQRDLRALNHIWKSMPKVPCMTAKHIERRLELGPALLELNPYDILFSDESYFDTCDTHRSAYQRDGEAQQTRPTERYVTKVMVWGVIGVGYATLVIMNSGTVNATQYVETLKEYLVPKIDTTRHIFMQDGASAHTAKFTQEFLAEQNIRKVEWPAKSCDLNPIENLWAIMKRKIDVDVMCDVNELERAIRKSWSEITQDEIDNLVLSFPHRIQKMLDNEGRPCQLKQCYLAREEVQEKEV</sequence>
<protein>
    <recommendedName>
        <fullName evidence="1">Tc1-like transposase DDE domain-containing protein</fullName>
    </recommendedName>
</protein>
<dbReference type="PANTHER" id="PTHR23022">
    <property type="entry name" value="TRANSPOSABLE ELEMENT-RELATED"/>
    <property type="match status" value="1"/>
</dbReference>
<dbReference type="OMA" id="PMENINR"/>
<evidence type="ECO:0000259" key="1">
    <source>
        <dbReference type="Pfam" id="PF13358"/>
    </source>
</evidence>
<dbReference type="InterPro" id="IPR052338">
    <property type="entry name" value="Transposase_5"/>
</dbReference>
<organism evidence="2 3">
    <name type="scientific">Bodo saltans</name>
    <name type="common">Flagellated protozoan</name>
    <dbReference type="NCBI Taxonomy" id="75058"/>
    <lineage>
        <taxon>Eukaryota</taxon>
        <taxon>Discoba</taxon>
        <taxon>Euglenozoa</taxon>
        <taxon>Kinetoplastea</taxon>
        <taxon>Metakinetoplastina</taxon>
        <taxon>Eubodonida</taxon>
        <taxon>Bodonidae</taxon>
        <taxon>Bodo</taxon>
    </lineage>
</organism>